<feature type="non-terminal residue" evidence="1">
    <location>
        <position position="85"/>
    </location>
</feature>
<sequence>ATGPAPTTPMYYWVVGLPTWRVWVAAPLRPLSNWGHVVTTLASRWACSGGWRLPGSFPLARGQIEETRVTEPHPPYQETNCLCHR</sequence>
<accession>A0A5E4B760</accession>
<evidence type="ECO:0000313" key="2">
    <source>
        <dbReference type="Proteomes" id="UP000335636"/>
    </source>
</evidence>
<reference evidence="1" key="1">
    <citation type="submission" date="2019-04" db="EMBL/GenBank/DDBJ databases">
        <authorList>
            <person name="Alioto T."/>
            <person name="Alioto T."/>
        </authorList>
    </citation>
    <scope>NUCLEOTIDE SEQUENCE [LARGE SCALE GENOMIC DNA]</scope>
</reference>
<dbReference type="EMBL" id="CABDUW010000311">
    <property type="protein sequence ID" value="VTJ65528.1"/>
    <property type="molecule type" value="Genomic_DNA"/>
</dbReference>
<dbReference type="Proteomes" id="UP000335636">
    <property type="component" value="Unassembled WGS sequence"/>
</dbReference>
<keyword evidence="2" id="KW-1185">Reference proteome</keyword>
<organism evidence="1 2">
    <name type="scientific">Marmota monax</name>
    <name type="common">Woodchuck</name>
    <dbReference type="NCBI Taxonomy" id="9995"/>
    <lineage>
        <taxon>Eukaryota</taxon>
        <taxon>Metazoa</taxon>
        <taxon>Chordata</taxon>
        <taxon>Craniata</taxon>
        <taxon>Vertebrata</taxon>
        <taxon>Euteleostomi</taxon>
        <taxon>Mammalia</taxon>
        <taxon>Eutheria</taxon>
        <taxon>Euarchontoglires</taxon>
        <taxon>Glires</taxon>
        <taxon>Rodentia</taxon>
        <taxon>Sciuromorpha</taxon>
        <taxon>Sciuridae</taxon>
        <taxon>Xerinae</taxon>
        <taxon>Marmotini</taxon>
        <taxon>Marmota</taxon>
    </lineage>
</organism>
<comment type="caution">
    <text evidence="1">The sequence shown here is derived from an EMBL/GenBank/DDBJ whole genome shotgun (WGS) entry which is preliminary data.</text>
</comment>
<name>A0A5E4B760_MARMO</name>
<evidence type="ECO:0000313" key="1">
    <source>
        <dbReference type="EMBL" id="VTJ65528.1"/>
    </source>
</evidence>
<feature type="non-terminal residue" evidence="1">
    <location>
        <position position="1"/>
    </location>
</feature>
<gene>
    <name evidence="1" type="ORF">MONAX_5E017415</name>
</gene>
<protein>
    <submittedName>
        <fullName evidence="1">Uncharacterized protein</fullName>
    </submittedName>
</protein>
<dbReference type="AlphaFoldDB" id="A0A5E4B760"/>
<proteinExistence type="predicted"/>